<feature type="non-terminal residue" evidence="7">
    <location>
        <position position="330"/>
    </location>
</feature>
<accession>A0ABN7NYB4</accession>
<dbReference type="SUPFAM" id="SSF74788">
    <property type="entry name" value="Cullin repeat-like"/>
    <property type="match status" value="1"/>
</dbReference>
<evidence type="ECO:0000256" key="4">
    <source>
        <dbReference type="ARBA" id="ARBA00026169"/>
    </source>
</evidence>
<keyword evidence="5" id="KW-0653">Protein transport</keyword>
<comment type="caution">
    <text evidence="7">The sequence shown here is derived from an EMBL/GenBank/DDBJ whole genome shotgun (WGS) entry which is preliminary data.</text>
</comment>
<dbReference type="Pfam" id="PF03081">
    <property type="entry name" value="Exo70_C"/>
    <property type="match status" value="1"/>
</dbReference>
<name>A0ABN7NYB4_TIMPD</name>
<keyword evidence="2 5" id="KW-0813">Transport</keyword>
<comment type="similarity">
    <text evidence="1 5">Belongs to the EXO70 family.</text>
</comment>
<keyword evidence="8" id="KW-1185">Reference proteome</keyword>
<proteinExistence type="inferred from homology"/>
<evidence type="ECO:0000256" key="2">
    <source>
        <dbReference type="ARBA" id="ARBA00022448"/>
    </source>
</evidence>
<gene>
    <name evidence="7" type="ORF">TPAB3V08_LOCUS7691</name>
</gene>
<dbReference type="InterPro" id="IPR016159">
    <property type="entry name" value="Cullin_repeat-like_dom_sf"/>
</dbReference>
<evidence type="ECO:0000256" key="1">
    <source>
        <dbReference type="ARBA" id="ARBA00006756"/>
    </source>
</evidence>
<organism evidence="7 8">
    <name type="scientific">Timema podura</name>
    <name type="common">Walking stick</name>
    <dbReference type="NCBI Taxonomy" id="61482"/>
    <lineage>
        <taxon>Eukaryota</taxon>
        <taxon>Metazoa</taxon>
        <taxon>Ecdysozoa</taxon>
        <taxon>Arthropoda</taxon>
        <taxon>Hexapoda</taxon>
        <taxon>Insecta</taxon>
        <taxon>Pterygota</taxon>
        <taxon>Neoptera</taxon>
        <taxon>Polyneoptera</taxon>
        <taxon>Phasmatodea</taxon>
        <taxon>Timematodea</taxon>
        <taxon>Timematoidea</taxon>
        <taxon>Timematidae</taxon>
        <taxon>Timema</taxon>
    </lineage>
</organism>
<dbReference type="PANTHER" id="PTHR12542:SF41">
    <property type="entry name" value="EXOCYST COMPLEX COMPONENT 7"/>
    <property type="match status" value="1"/>
</dbReference>
<feature type="non-terminal residue" evidence="7">
    <location>
        <position position="1"/>
    </location>
</feature>
<feature type="domain" description="Exocyst complex subunit Exo70 C-terminal" evidence="6">
    <location>
        <begin position="71"/>
        <end position="328"/>
    </location>
</feature>
<dbReference type="PANTHER" id="PTHR12542">
    <property type="entry name" value="EXOCYST COMPLEX PROTEIN EXO70"/>
    <property type="match status" value="1"/>
</dbReference>
<sequence length="330" mass="37786">RQKFQSRHETPSRRASKRLQHVFEKKANKMLLRASQTLEHSTGLTLGSRRSGLHQESREDVVDEQEMENYLVCVMALQRLMQSERSLMVGIIPLQHHHQVFEIVIREAMDLVVQDGENIASRAKRCINRHDFAAVLVVFPILKHLLTMKPEFERTVEGCDFYVRSKFASILNTLHGTGSKALEEFVESVRSDPSTQLPKDGTVHELTSNVLVFLEQLLDYVDTIGGVLSQESLYSNTLTLVPNASKVDKNKVLLGIYIKKVLVQLSSTLFSKSDLYNDMCLRAVFRLNNTHYVLKALQRSGLLDLVRLSEPECEEMYHQMIQDHKTAYCQ</sequence>
<dbReference type="Gene3D" id="1.20.1280.170">
    <property type="entry name" value="Exocyst complex component Exo70"/>
    <property type="match status" value="1"/>
</dbReference>
<evidence type="ECO:0000259" key="6">
    <source>
        <dbReference type="Pfam" id="PF03081"/>
    </source>
</evidence>
<evidence type="ECO:0000256" key="3">
    <source>
        <dbReference type="ARBA" id="ARBA00022483"/>
    </source>
</evidence>
<protein>
    <recommendedName>
        <fullName evidence="4 5">Exocyst complex component 7</fullName>
    </recommendedName>
    <alternativeName>
        <fullName evidence="5">Exocyst complex component Exo70</fullName>
    </alternativeName>
</protein>
<dbReference type="InterPro" id="IPR046364">
    <property type="entry name" value="Exo70_C"/>
</dbReference>
<comment type="function">
    <text evidence="5">Component of the exocyst complex involved in the docking of exocytic vesicles with fusion sites on the plasma membrane.</text>
</comment>
<reference evidence="7" key="1">
    <citation type="submission" date="2021-03" db="EMBL/GenBank/DDBJ databases">
        <authorList>
            <person name="Tran Van P."/>
        </authorList>
    </citation>
    <scope>NUCLEOTIDE SEQUENCE</scope>
</reference>
<dbReference type="Proteomes" id="UP001153148">
    <property type="component" value="Unassembled WGS sequence"/>
</dbReference>
<evidence type="ECO:0000256" key="5">
    <source>
        <dbReference type="RuleBase" id="RU365026"/>
    </source>
</evidence>
<keyword evidence="3 5" id="KW-0268">Exocytosis</keyword>
<evidence type="ECO:0000313" key="8">
    <source>
        <dbReference type="Proteomes" id="UP001153148"/>
    </source>
</evidence>
<dbReference type="InterPro" id="IPR004140">
    <property type="entry name" value="Exo70"/>
</dbReference>
<dbReference type="EMBL" id="CAJPIN010013369">
    <property type="protein sequence ID" value="CAG2060735.1"/>
    <property type="molecule type" value="Genomic_DNA"/>
</dbReference>
<evidence type="ECO:0000313" key="7">
    <source>
        <dbReference type="EMBL" id="CAG2060735.1"/>
    </source>
</evidence>